<dbReference type="GO" id="GO:0004252">
    <property type="term" value="F:serine-type endopeptidase activity"/>
    <property type="evidence" value="ECO:0007669"/>
    <property type="project" value="UniProtKB-UniRule"/>
</dbReference>
<dbReference type="Gene3D" id="3.40.50.300">
    <property type="entry name" value="P-loop containing nucleotide triphosphate hydrolases"/>
    <property type="match status" value="2"/>
</dbReference>
<dbReference type="PROSITE" id="PS51786">
    <property type="entry name" value="LON_PROTEOLYTIC"/>
    <property type="match status" value="1"/>
</dbReference>
<dbReference type="Pfam" id="PF20436">
    <property type="entry name" value="LonB_AAA-LID"/>
    <property type="match status" value="1"/>
</dbReference>
<feature type="active site" evidence="2">
    <location>
        <position position="657"/>
    </location>
</feature>
<feature type="active site" evidence="2">
    <location>
        <position position="700"/>
    </location>
</feature>
<dbReference type="InterPro" id="IPR020568">
    <property type="entry name" value="Ribosomal_Su5_D2-typ_SF"/>
</dbReference>
<comment type="catalytic activity">
    <reaction evidence="2">
        <text>Hydrolysis of proteins in presence of ATP.</text>
        <dbReference type="EC" id="3.4.21.53"/>
    </reaction>
</comment>
<dbReference type="InterPro" id="IPR041699">
    <property type="entry name" value="AAA_32"/>
</dbReference>
<dbReference type="RefSeq" id="WP_052729702.1">
    <property type="nucleotide sequence ID" value="NZ_CGIH01000029.1"/>
</dbReference>
<evidence type="ECO:0000256" key="1">
    <source>
        <dbReference type="ARBA" id="ARBA00022670"/>
    </source>
</evidence>
<dbReference type="InterPro" id="IPR046843">
    <property type="entry name" value="LonB_AAA-LID"/>
</dbReference>
<keyword evidence="4" id="KW-0687">Ribonucleoprotein</keyword>
<dbReference type="GO" id="GO:0006508">
    <property type="term" value="P:proteolysis"/>
    <property type="evidence" value="ECO:0007669"/>
    <property type="project" value="UniProtKB-KW"/>
</dbReference>
<keyword evidence="4" id="KW-0689">Ribosomal protein</keyword>
<dbReference type="InterPro" id="IPR027065">
    <property type="entry name" value="Lon_Prtase"/>
</dbReference>
<keyword evidence="1 2" id="KW-0645">Protease</keyword>
<evidence type="ECO:0000259" key="3">
    <source>
        <dbReference type="PROSITE" id="PS51786"/>
    </source>
</evidence>
<evidence type="ECO:0000313" key="5">
    <source>
        <dbReference type="Proteomes" id="UP000045545"/>
    </source>
</evidence>
<dbReference type="GO" id="GO:0005524">
    <property type="term" value="F:ATP binding"/>
    <property type="evidence" value="ECO:0007669"/>
    <property type="project" value="InterPro"/>
</dbReference>
<dbReference type="Pfam" id="PF20437">
    <property type="entry name" value="LonC_helical"/>
    <property type="match status" value="1"/>
</dbReference>
<dbReference type="GO" id="GO:0004176">
    <property type="term" value="F:ATP-dependent peptidase activity"/>
    <property type="evidence" value="ECO:0007669"/>
    <property type="project" value="UniProtKB-UniRule"/>
</dbReference>
<dbReference type="Pfam" id="PF05362">
    <property type="entry name" value="Lon_C"/>
    <property type="match status" value="1"/>
</dbReference>
<dbReference type="AlphaFoldDB" id="A0A0E4C921"/>
<sequence length="816" mass="92988">MYLNTDKCKVKAKDLNTKCDPSIFKFASTAEVKPLKGIIGQDRAVHSLEFGLDMENEGYNIYLSGAFGTGKTTLARDMLEKKARRRKVPPDWCYVYNFKQPDCPQALELPPGLGKELKEDLAESMDLLIKQMVKSFESHEYDFKKSSILNSFVEETNQMYLKLEEESRTYGFTISRNANGVTSIPLKNGEVLSQDDFMAMSEDERQEILKRSAFVQEKINESFRQYKELEKSVKEKIKALEQETAREITLPYFTKLLKKYGKFPAVKDYLQDMQQDVLNNLEMFTAEEDSNAMNFLRRMDKKSLLRRYQVNHLVDSSGLKNAPVVYETNPNYSNLFGQVEFESEFGILSTDFMKIKPGAVHRANGGYLVLHVYDILKNYYVWDNLKRVIKNKEIRVESLTKNLGIGNSETLQPDKIPVNIKVILIGEPIYYYLLYTHDEEFQELFKVKVDFDVEMDRTRMHIKDYARMISSVCESEGLLHFDPAAVARVVDYGSRMAENQRKLTTLFNKLVEIIYEANRWARLSKAELVTAEHVQKAIAEKYYRAAMIEEKIQESIRDDTLMINVHGKKTGELNGLAVYMLGDHMFGRPVRITAKTFMGEKGLVNIEREIHMSGSIHSKGVLTLNGYIGAQYAQDKPLSLSASLTFEQSYSGIEGDSASSAELYALLSSLSGVPFKQGIAVTGSVNQNGEIQPVGGINEKIEGFFRICQQKGLDGEQGCIIPKQNLAQLMLSDDVIEAVNSGEFTIWAVEYVDEGLEILSGIPAGKRDYKGEYPPDTLHFLVNEKLAGWNRKGQRTLIRDKIPTQSRDVLARRRRR</sequence>
<keyword evidence="2" id="KW-0378">Hydrolase</keyword>
<name>A0A0E4C921_9FIRM</name>
<comment type="similarity">
    <text evidence="2">Belongs to the peptidase S16 family.</text>
</comment>
<accession>A0A0E4C921</accession>
<feature type="domain" description="Lon proteolytic" evidence="3">
    <location>
        <begin position="567"/>
        <end position="762"/>
    </location>
</feature>
<dbReference type="PANTHER" id="PTHR10046">
    <property type="entry name" value="ATP DEPENDENT LON PROTEASE FAMILY MEMBER"/>
    <property type="match status" value="1"/>
</dbReference>
<keyword evidence="5" id="KW-1185">Reference proteome</keyword>
<dbReference type="InterPro" id="IPR046844">
    <property type="entry name" value="Lon-like_helical"/>
</dbReference>
<organism evidence="4 5">
    <name type="scientific">Syntrophomonas zehnderi OL-4</name>
    <dbReference type="NCBI Taxonomy" id="690567"/>
    <lineage>
        <taxon>Bacteria</taxon>
        <taxon>Bacillati</taxon>
        <taxon>Bacillota</taxon>
        <taxon>Clostridia</taxon>
        <taxon>Eubacteriales</taxon>
        <taxon>Syntrophomonadaceae</taxon>
        <taxon>Syntrophomonas</taxon>
    </lineage>
</organism>
<dbReference type="Gene3D" id="3.30.230.10">
    <property type="match status" value="1"/>
</dbReference>
<dbReference type="Pfam" id="PF13654">
    <property type="entry name" value="AAA_32"/>
    <property type="match status" value="1"/>
</dbReference>
<dbReference type="Gene3D" id="1.10.8.60">
    <property type="match status" value="1"/>
</dbReference>
<dbReference type="InterPro" id="IPR027417">
    <property type="entry name" value="P-loop_NTPase"/>
</dbReference>
<dbReference type="GO" id="GO:0005840">
    <property type="term" value="C:ribosome"/>
    <property type="evidence" value="ECO:0007669"/>
    <property type="project" value="UniProtKB-KW"/>
</dbReference>
<dbReference type="EC" id="3.4.21.53" evidence="2"/>
<evidence type="ECO:0000313" key="4">
    <source>
        <dbReference type="EMBL" id="CFX78357.1"/>
    </source>
</evidence>
<evidence type="ECO:0000256" key="2">
    <source>
        <dbReference type="PROSITE-ProRule" id="PRU01122"/>
    </source>
</evidence>
<dbReference type="SUPFAM" id="SSF52540">
    <property type="entry name" value="P-loop containing nucleoside triphosphate hydrolases"/>
    <property type="match status" value="2"/>
</dbReference>
<protein>
    <recommendedName>
        <fullName evidence="2">endopeptidase La</fullName>
        <ecNumber evidence="2">3.4.21.53</ecNumber>
    </recommendedName>
</protein>
<dbReference type="PRINTS" id="PR00830">
    <property type="entry name" value="ENDOLAPTASE"/>
</dbReference>
<dbReference type="EMBL" id="CGIH01000029">
    <property type="protein sequence ID" value="CFX78357.1"/>
    <property type="molecule type" value="Genomic_DNA"/>
</dbReference>
<dbReference type="InterPro" id="IPR014721">
    <property type="entry name" value="Ribsml_uS5_D2-typ_fold_subgr"/>
</dbReference>
<dbReference type="GO" id="GO:0030163">
    <property type="term" value="P:protein catabolic process"/>
    <property type="evidence" value="ECO:0007669"/>
    <property type="project" value="InterPro"/>
</dbReference>
<dbReference type="InterPro" id="IPR008269">
    <property type="entry name" value="Lon_proteolytic"/>
</dbReference>
<reference evidence="4 5" key="1">
    <citation type="submission" date="2015-03" db="EMBL/GenBank/DDBJ databases">
        <authorList>
            <person name="Murphy D."/>
        </authorList>
    </citation>
    <scope>NUCLEOTIDE SEQUENCE [LARGE SCALE GENOMIC DNA]</scope>
    <source>
        <strain evidence="4 5">OL-4</strain>
    </source>
</reference>
<dbReference type="SUPFAM" id="SSF54211">
    <property type="entry name" value="Ribosomal protein S5 domain 2-like"/>
    <property type="match status" value="1"/>
</dbReference>
<proteinExistence type="inferred from homology"/>
<dbReference type="STRING" id="690567.1877"/>
<dbReference type="Proteomes" id="UP000045545">
    <property type="component" value="Unassembled WGS sequence"/>
</dbReference>
<keyword evidence="2" id="KW-0720">Serine protease</keyword>
<gene>
    <name evidence="4" type="ORF">1877</name>
</gene>